<sequence length="246" mass="28878">MKNLFSYATNLTLRIKDIQRHQKKIMDLQYETIWANIYHDSIKGNREIKSLPLNIGRFAGSYAFFYVLFRIMTDKRPKRILEFGLGESSKFISTFIKNEWHENLHTIVEHDENWRKNFEKSFELSKESQIMIFPLTTKNVKGFDVLSYQNIENTVTGKYDLYVIDGPFGCERYSRYDIVGLLTNLQKDDDFIIILDDYDRAGEKDTLNDIENLLKQKGITSETGIYRGEKSVAVVVSEQNKYFTTL</sequence>
<gene>
    <name evidence="1" type="ORF">ACM44_03745</name>
</gene>
<evidence type="ECO:0000313" key="2">
    <source>
        <dbReference type="Proteomes" id="UP000035900"/>
    </source>
</evidence>
<evidence type="ECO:0000313" key="1">
    <source>
        <dbReference type="EMBL" id="KMQ72133.1"/>
    </source>
</evidence>
<comment type="caution">
    <text evidence="1">The sequence shown here is derived from an EMBL/GenBank/DDBJ whole genome shotgun (WGS) entry which is preliminary data.</text>
</comment>
<dbReference type="Gene3D" id="3.40.50.150">
    <property type="entry name" value="Vaccinia Virus protein VP39"/>
    <property type="match status" value="1"/>
</dbReference>
<keyword evidence="2" id="KW-1185">Reference proteome</keyword>
<dbReference type="Proteomes" id="UP000035900">
    <property type="component" value="Unassembled WGS sequence"/>
</dbReference>
<dbReference type="PATRIC" id="fig|1304281.5.peg.808"/>
<evidence type="ECO:0008006" key="3">
    <source>
        <dbReference type="Google" id="ProtNLM"/>
    </source>
</evidence>
<dbReference type="STRING" id="1304281.ACM44_03745"/>
<proteinExistence type="predicted"/>
<name>A0A0J7J140_9FLAO</name>
<accession>A0A0J7J140</accession>
<dbReference type="RefSeq" id="WP_048498763.1">
    <property type="nucleotide sequence ID" value="NZ_LFNG01000004.1"/>
</dbReference>
<dbReference type="InterPro" id="IPR029063">
    <property type="entry name" value="SAM-dependent_MTases_sf"/>
</dbReference>
<organism evidence="1 2">
    <name type="scientific">Chryseobacterium koreense CCUG 49689</name>
    <dbReference type="NCBI Taxonomy" id="1304281"/>
    <lineage>
        <taxon>Bacteria</taxon>
        <taxon>Pseudomonadati</taxon>
        <taxon>Bacteroidota</taxon>
        <taxon>Flavobacteriia</taxon>
        <taxon>Flavobacteriales</taxon>
        <taxon>Weeksellaceae</taxon>
        <taxon>Chryseobacterium group</taxon>
        <taxon>Chryseobacterium</taxon>
    </lineage>
</organism>
<dbReference type="EMBL" id="LFNG01000004">
    <property type="protein sequence ID" value="KMQ72133.1"/>
    <property type="molecule type" value="Genomic_DNA"/>
</dbReference>
<dbReference type="AlphaFoldDB" id="A0A0J7J140"/>
<dbReference type="OrthoDB" id="668882at2"/>
<protein>
    <recommendedName>
        <fullName evidence="3">Methyltransferase</fullName>
    </recommendedName>
</protein>
<reference evidence="1 2" key="1">
    <citation type="journal article" date="2004" name="Int. J. Syst. Evol. Microbiol.">
        <title>Kaistella koreensis gen. nov., sp. nov., a novel member of the Chryseobacterium-Bergeyella-Riemerella branch.</title>
        <authorList>
            <person name="Kim M.K."/>
            <person name="Im W.T."/>
            <person name="Shin Y.K."/>
            <person name="Lim J.H."/>
            <person name="Kim S.H."/>
            <person name="Lee B.C."/>
            <person name="Park M.Y."/>
            <person name="Lee K.Y."/>
            <person name="Lee S.T."/>
        </authorList>
    </citation>
    <scope>NUCLEOTIDE SEQUENCE [LARGE SCALE GENOMIC DNA]</scope>
    <source>
        <strain evidence="1 2">CCUG 49689</strain>
    </source>
</reference>